<organism evidence="1 2">
    <name type="scientific">Phytopseudomonas seleniipraecipitans</name>
    <dbReference type="NCBI Taxonomy" id="640205"/>
    <lineage>
        <taxon>Bacteria</taxon>
        <taxon>Pseudomonadati</taxon>
        <taxon>Pseudomonadota</taxon>
        <taxon>Gammaproteobacteria</taxon>
        <taxon>Pseudomonadales</taxon>
        <taxon>Pseudomonadaceae</taxon>
        <taxon>Phytopseudomonas</taxon>
    </lineage>
</organism>
<sequence>MAANHSATWRNCPWLHTALLVLCLLHTPVRAAELLLSSAGDTSSLQGFGNALAAARAQDRVRIVPLNDLPPLNQMPADTRLILFGQPALAWRLSAEQGPPTLVLQVSKTQARATFGDRAPSNLSVLWSDAAPLRQLRLAKHLQPHIGRIGVLHDADSAFMLDEIRHAAAALDLEIVAEDWPNTRDNRPLLHLLQHSDILLGLADDDLYNPQTAKNLLLTSYAQQRAMIGPGAGFVRAGSLASTYSDQNDWLATLNTLLDQPPQGWPSGSYSDTFKVLGNSQVARALAVDLPSDEDLARRIAEGETP</sequence>
<name>A0A1G7RML7_9GAMM</name>
<proteinExistence type="predicted"/>
<dbReference type="AlphaFoldDB" id="A0A1G7RML7"/>
<dbReference type="OrthoDB" id="9178917at2"/>
<dbReference type="PANTHER" id="PTHR35271:SF1">
    <property type="entry name" value="ABC TRANSPORTER, SUBSTRATE-BINDING LIPOPROTEIN"/>
    <property type="match status" value="1"/>
</dbReference>
<dbReference type="InterPro" id="IPR007487">
    <property type="entry name" value="ABC_transpt-TYRBP-like"/>
</dbReference>
<evidence type="ECO:0008006" key="3">
    <source>
        <dbReference type="Google" id="ProtNLM"/>
    </source>
</evidence>
<dbReference type="STRING" id="640205.SAMN05216381_3191"/>
<dbReference type="RefSeq" id="WP_092369772.1">
    <property type="nucleotide sequence ID" value="NZ_FNBM01000007.1"/>
</dbReference>
<protein>
    <recommendedName>
        <fullName evidence="3">ABC transporter substrate binding protein</fullName>
    </recommendedName>
</protein>
<dbReference type="Proteomes" id="UP000243378">
    <property type="component" value="Unassembled WGS sequence"/>
</dbReference>
<gene>
    <name evidence="1" type="ORF">SAMN05216381_3191</name>
</gene>
<dbReference type="PANTHER" id="PTHR35271">
    <property type="entry name" value="ABC TRANSPORTER, SUBSTRATE-BINDING LIPOPROTEIN-RELATED"/>
    <property type="match status" value="1"/>
</dbReference>
<reference evidence="1 2" key="1">
    <citation type="submission" date="2016-10" db="EMBL/GenBank/DDBJ databases">
        <authorList>
            <person name="de Groot N.N."/>
        </authorList>
    </citation>
    <scope>NUCLEOTIDE SEQUENCE [LARGE SCALE GENOMIC DNA]</scope>
    <source>
        <strain evidence="1 2">LMG 25475</strain>
    </source>
</reference>
<dbReference type="Gene3D" id="3.40.50.2300">
    <property type="match status" value="1"/>
</dbReference>
<evidence type="ECO:0000313" key="1">
    <source>
        <dbReference type="EMBL" id="SDG11945.1"/>
    </source>
</evidence>
<dbReference type="EMBL" id="FNBM01000007">
    <property type="protein sequence ID" value="SDG11945.1"/>
    <property type="molecule type" value="Genomic_DNA"/>
</dbReference>
<evidence type="ECO:0000313" key="2">
    <source>
        <dbReference type="Proteomes" id="UP000243378"/>
    </source>
</evidence>
<accession>A0A1G7RML7</accession>